<dbReference type="AlphaFoldDB" id="A0A940PKW3"/>
<dbReference type="EMBL" id="JAFIDA010000001">
    <property type="protein sequence ID" value="MBP1325015.1"/>
    <property type="molecule type" value="Genomic_DNA"/>
</dbReference>
<protein>
    <submittedName>
        <fullName evidence="1">Uncharacterized protein</fullName>
    </submittedName>
</protein>
<dbReference type="Proteomes" id="UP000675163">
    <property type="component" value="Unassembled WGS sequence"/>
</dbReference>
<sequence length="369" mass="40348">MHRLTFLLTGENSYPRPEGLIAGLTQGSTRDLAHLILGEPVDATRDEFAADGIRVFLEFEAGGLSQISIEPTLQWTLPPGRLGRLLETLGTPEFSDAFVEVIEQTGGARRRHEILSGGIGRLIVWDAGLKVQVQDGNIAIAQVEISTGEADEPNEYARTLVPGMTWPATREQLHSAWGPPSATAGHADLYRYGRRELAVHFSSGQANATLVKLTAVMSGQNATMAMPSRSSGNYTIYLDLLGRPQTDATVVYARTQLGAHVQLSGTGRIVTAVEVDGSRVGFARFMDGWSNVARRSDVAFGAPDYYGAHDDVWWRAPGWIHVHSNNGRNIDRITVSQERPTRLDVHAWQFGRDSMEAWRSLSDGASVTE</sequence>
<keyword evidence="2" id="KW-1185">Reference proteome</keyword>
<comment type="caution">
    <text evidence="1">The sequence shown here is derived from an EMBL/GenBank/DDBJ whole genome shotgun (WGS) entry which is preliminary data.</text>
</comment>
<proteinExistence type="predicted"/>
<name>A0A940PKW3_9MICO</name>
<dbReference type="RefSeq" id="WP_209704108.1">
    <property type="nucleotide sequence ID" value="NZ_JAFIDA010000001.1"/>
</dbReference>
<reference evidence="1" key="1">
    <citation type="submission" date="2021-02" db="EMBL/GenBank/DDBJ databases">
        <title>Sequencing the genomes of 1000 actinobacteria strains.</title>
        <authorList>
            <person name="Klenk H.-P."/>
        </authorList>
    </citation>
    <scope>NUCLEOTIDE SEQUENCE</scope>
    <source>
        <strain evidence="1">DSM 22850</strain>
    </source>
</reference>
<evidence type="ECO:0000313" key="2">
    <source>
        <dbReference type="Proteomes" id="UP000675163"/>
    </source>
</evidence>
<organism evidence="1 2">
    <name type="scientific">Leucobacter exalbidus</name>
    <dbReference type="NCBI Taxonomy" id="662960"/>
    <lineage>
        <taxon>Bacteria</taxon>
        <taxon>Bacillati</taxon>
        <taxon>Actinomycetota</taxon>
        <taxon>Actinomycetes</taxon>
        <taxon>Micrococcales</taxon>
        <taxon>Microbacteriaceae</taxon>
        <taxon>Leucobacter</taxon>
    </lineage>
</organism>
<accession>A0A940PKW3</accession>
<evidence type="ECO:0000313" key="1">
    <source>
        <dbReference type="EMBL" id="MBP1325015.1"/>
    </source>
</evidence>
<gene>
    <name evidence="1" type="ORF">JOF28_000247</name>
</gene>